<feature type="compositionally biased region" description="Low complexity" evidence="1">
    <location>
        <begin position="34"/>
        <end position="59"/>
    </location>
</feature>
<evidence type="ECO:0000256" key="1">
    <source>
        <dbReference type="SAM" id="MobiDB-lite"/>
    </source>
</evidence>
<keyword evidence="3" id="KW-1185">Reference proteome</keyword>
<evidence type="ECO:0000313" key="2">
    <source>
        <dbReference type="EMBL" id="KXZ53372.1"/>
    </source>
</evidence>
<dbReference type="Proteomes" id="UP000075714">
    <property type="component" value="Unassembled WGS sequence"/>
</dbReference>
<dbReference type="AlphaFoldDB" id="A0A150GUF1"/>
<comment type="caution">
    <text evidence="2">The sequence shown here is derived from an EMBL/GenBank/DDBJ whole genome shotgun (WGS) entry which is preliminary data.</text>
</comment>
<accession>A0A150GUF1</accession>
<proteinExistence type="predicted"/>
<sequence length="68" mass="7000">MLAAATAQCLEPPPATPPGTWSRMKLSRGRCHATTTTTTTTTTNTTGITTTTTTGTTNIIPPAPSPNQ</sequence>
<name>A0A150GUF1_GONPE</name>
<dbReference type="EMBL" id="LSYV01000008">
    <property type="protein sequence ID" value="KXZ53372.1"/>
    <property type="molecule type" value="Genomic_DNA"/>
</dbReference>
<gene>
    <name evidence="2" type="ORF">GPECTOR_7g1268</name>
</gene>
<feature type="region of interest" description="Disordered" evidence="1">
    <location>
        <begin position="1"/>
        <end position="68"/>
    </location>
</feature>
<reference evidence="3" key="1">
    <citation type="journal article" date="2016" name="Nat. Commun.">
        <title>The Gonium pectorale genome demonstrates co-option of cell cycle regulation during the evolution of multicellularity.</title>
        <authorList>
            <person name="Hanschen E.R."/>
            <person name="Marriage T.N."/>
            <person name="Ferris P.J."/>
            <person name="Hamaji T."/>
            <person name="Toyoda A."/>
            <person name="Fujiyama A."/>
            <person name="Neme R."/>
            <person name="Noguchi H."/>
            <person name="Minakuchi Y."/>
            <person name="Suzuki M."/>
            <person name="Kawai-Toyooka H."/>
            <person name="Smith D.R."/>
            <person name="Sparks H."/>
            <person name="Anderson J."/>
            <person name="Bakaric R."/>
            <person name="Luria V."/>
            <person name="Karger A."/>
            <person name="Kirschner M.W."/>
            <person name="Durand P.M."/>
            <person name="Michod R.E."/>
            <person name="Nozaki H."/>
            <person name="Olson B.J."/>
        </authorList>
    </citation>
    <scope>NUCLEOTIDE SEQUENCE [LARGE SCALE GENOMIC DNA]</scope>
    <source>
        <strain evidence="3">NIES-2863</strain>
    </source>
</reference>
<protein>
    <submittedName>
        <fullName evidence="2">Uncharacterized protein</fullName>
    </submittedName>
</protein>
<evidence type="ECO:0000313" key="3">
    <source>
        <dbReference type="Proteomes" id="UP000075714"/>
    </source>
</evidence>
<organism evidence="2 3">
    <name type="scientific">Gonium pectorale</name>
    <name type="common">Green alga</name>
    <dbReference type="NCBI Taxonomy" id="33097"/>
    <lineage>
        <taxon>Eukaryota</taxon>
        <taxon>Viridiplantae</taxon>
        <taxon>Chlorophyta</taxon>
        <taxon>core chlorophytes</taxon>
        <taxon>Chlorophyceae</taxon>
        <taxon>CS clade</taxon>
        <taxon>Chlamydomonadales</taxon>
        <taxon>Volvocaceae</taxon>
        <taxon>Gonium</taxon>
    </lineage>
</organism>